<keyword evidence="1" id="KW-0472">Membrane</keyword>
<protein>
    <submittedName>
        <fullName evidence="2">Uncharacterized protein</fullName>
    </submittedName>
</protein>
<dbReference type="AlphaFoldDB" id="A0A493TZJ6"/>
<name>A0A493TZJ6_ANAPP</name>
<dbReference type="Proteomes" id="UP000016666">
    <property type="component" value="Unassembled WGS sequence"/>
</dbReference>
<reference evidence="3" key="1">
    <citation type="submission" date="2017-10" db="EMBL/GenBank/DDBJ databases">
        <title>A new Pekin duck reference genome.</title>
        <authorList>
            <person name="Hou Z.-C."/>
            <person name="Zhou Z.-K."/>
            <person name="Zhu F."/>
            <person name="Hou S.-S."/>
        </authorList>
    </citation>
    <scope>NUCLEOTIDE SEQUENCE [LARGE SCALE GENOMIC DNA]</scope>
</reference>
<keyword evidence="3" id="KW-1185">Reference proteome</keyword>
<reference evidence="2" key="3">
    <citation type="submission" date="2025-09" db="UniProtKB">
        <authorList>
            <consortium name="Ensembl"/>
        </authorList>
    </citation>
    <scope>IDENTIFICATION</scope>
</reference>
<keyword evidence="1" id="KW-0812">Transmembrane</keyword>
<accession>A0A493TZJ6</accession>
<evidence type="ECO:0000313" key="3">
    <source>
        <dbReference type="Proteomes" id="UP000016666"/>
    </source>
</evidence>
<evidence type="ECO:0000256" key="1">
    <source>
        <dbReference type="SAM" id="Phobius"/>
    </source>
</evidence>
<keyword evidence="1" id="KW-1133">Transmembrane helix</keyword>
<proteinExistence type="predicted"/>
<sequence length="71" mass="8370">MNLLAVEKSGSNTVLYNTVITAVVHFIQSRKQLRNILDIFHNAKFLIYLHIFIQPLFSCFLPLYFFMNFSK</sequence>
<feature type="transmembrane region" description="Helical" evidence="1">
    <location>
        <begin position="45"/>
        <end position="66"/>
    </location>
</feature>
<evidence type="ECO:0000313" key="2">
    <source>
        <dbReference type="Ensembl" id="ENSAPLP00000031297.1"/>
    </source>
</evidence>
<dbReference type="Ensembl" id="ENSAPLT00000029663.1">
    <property type="protein sequence ID" value="ENSAPLP00000031297.1"/>
    <property type="gene ID" value="ENSAPLG00000028421.1"/>
</dbReference>
<organism evidence="2 3">
    <name type="scientific">Anas platyrhynchos platyrhynchos</name>
    <name type="common">Northern mallard</name>
    <dbReference type="NCBI Taxonomy" id="8840"/>
    <lineage>
        <taxon>Eukaryota</taxon>
        <taxon>Metazoa</taxon>
        <taxon>Chordata</taxon>
        <taxon>Craniata</taxon>
        <taxon>Vertebrata</taxon>
        <taxon>Euteleostomi</taxon>
        <taxon>Archelosauria</taxon>
        <taxon>Archosauria</taxon>
        <taxon>Dinosauria</taxon>
        <taxon>Saurischia</taxon>
        <taxon>Theropoda</taxon>
        <taxon>Coelurosauria</taxon>
        <taxon>Aves</taxon>
        <taxon>Neognathae</taxon>
        <taxon>Galloanserae</taxon>
        <taxon>Anseriformes</taxon>
        <taxon>Anatidae</taxon>
        <taxon>Anatinae</taxon>
        <taxon>Anas</taxon>
    </lineage>
</organism>
<reference evidence="2" key="2">
    <citation type="submission" date="2025-08" db="UniProtKB">
        <authorList>
            <consortium name="Ensembl"/>
        </authorList>
    </citation>
    <scope>IDENTIFICATION</scope>
</reference>